<sequence>MSASTSFHHPSRRTSKDSTESSLWGLTNSNVGATSLCQAPVEPAAARSWSGDTAREYEVSAGDVSGYDDDCGRSGRSKVSRALQSSGFGNINSLALAAIVQRACIEEEVFLRGRIQLQQLESWKKLRVQALQKQPRSLTGGCSASQRVVRATPRRESAICSPPPHQLQKQQFETQLREQPLTPRQLPLEWPSGDPNCRRTQLSEAHEVAATRQVTKRERRLGGQDRRIMERELQGVQEAEAKALREARTNAERIQVLEEQLSATQQTLACTAAPNRRVAEELQLSDRRVDVKQLQLENTAPVVGNGEVVADTKEYTEGLGTTMTTLDEERNRGVPATRHQEAPCEPNDSQGPQGEQEEQLSCELQGHWLSDERITEVERRLREVACTIEKELIEGAKAAETQAKLLQHSQSMCEELQHSYREKVQEIVDQAGRYEAVLVARDASTAATTSYLRQEADAHRKQCRELQQLVLRERVAMSITFEAHQAEASRLRQTLDALQEGKLLLGAEVRCADLAASRQRLQEELTLGRQAEAFLRQTSSEVAGLLMTLTAAQQEQHHLSSVPHDMQSELDQPQPQAEDRKKQRQQRGLSLRDGNATARGERMNLSLEQCVGVNKDGERAHRSSPRDYCEEPKEGQCQFRLSRKNAGESEEESPNERSVATSHALSPQDCSVSRIEHSVAQRNVESAPLLKPISVRPGAVAPELFKHLEGHLESHLHELETRVTEAIEALSLVNRQVAPQQQGEQLQAGGSQRLTLTNSIVTEDAVTRRAEKTPAGNCVVKLLDAVSALNVVLPYFDWLSSQGVPERIPRRVDKRLEGSLRQQLGALRFIVQDMEEKRNATAAPPALSGPSTCSGLSGGLLIYSLTSALKEGMEVLSAVGYVGKLASPTKNEVTVQTSTRSSGFCCPLVATMLLEGHLTPSSRRPYELLKQLWYPRSFLQSPRPPCADDAQPRHTFAAVGGRLELAEEGRSIRRLPLPPVVDIMSCSALGALDHQSFSVSPCALSSLSSSLPSPLCFIYTVRVVAPCGNVLMGFSDRRLPLEVFAPALNHLSYSNSYWLHLGRGTLYCPRLGIADLPYPPFARSNSIEVNGEVTCVLDMAARTIRFKCGDADCGVAFGGVDLSQPLSPAFEFDCGGGALKFV</sequence>
<feature type="region of interest" description="Disordered" evidence="1">
    <location>
        <begin position="322"/>
        <end position="360"/>
    </location>
</feature>
<evidence type="ECO:0000256" key="1">
    <source>
        <dbReference type="SAM" id="MobiDB-lite"/>
    </source>
</evidence>
<dbReference type="RefSeq" id="XP_011773055.1">
    <property type="nucleotide sequence ID" value="XM_011774753.1"/>
</dbReference>
<feature type="compositionally biased region" description="Polar residues" evidence="1">
    <location>
        <begin position="656"/>
        <end position="667"/>
    </location>
</feature>
<dbReference type="InterPro" id="IPR013320">
    <property type="entry name" value="ConA-like_dom_sf"/>
</dbReference>
<dbReference type="GeneID" id="23859914"/>
<accession>C9ZM94</accession>
<name>C9ZM94_TRYB9</name>
<protein>
    <recommendedName>
        <fullName evidence="4">SPRY domain-containing protein</fullName>
    </recommendedName>
</protein>
<feature type="compositionally biased region" description="Basic and acidic residues" evidence="1">
    <location>
        <begin position="327"/>
        <end position="342"/>
    </location>
</feature>
<dbReference type="EMBL" id="FN554967">
    <property type="protein sequence ID" value="CBH10767.1"/>
    <property type="molecule type" value="Genomic_DNA"/>
</dbReference>
<evidence type="ECO:0000313" key="2">
    <source>
        <dbReference type="EMBL" id="CBH10767.1"/>
    </source>
</evidence>
<feature type="compositionally biased region" description="Basic and acidic residues" evidence="1">
    <location>
        <begin position="615"/>
        <end position="634"/>
    </location>
</feature>
<reference evidence="3" key="1">
    <citation type="journal article" date="2010" name="PLoS Negl. Trop. Dis.">
        <title>The genome sequence of Trypanosoma brucei gambiense, causative agent of chronic human african trypanosomiasis.</title>
        <authorList>
            <person name="Jackson A.P."/>
            <person name="Sanders M."/>
            <person name="Berry A."/>
            <person name="McQuillan J."/>
            <person name="Aslett M.A."/>
            <person name="Quail M.A."/>
            <person name="Chukualim B."/>
            <person name="Capewell P."/>
            <person name="MacLeod A."/>
            <person name="Melville S.E."/>
            <person name="Gibson W."/>
            <person name="Barry J.D."/>
            <person name="Berriman M."/>
            <person name="Hertz-Fowler C."/>
        </authorList>
    </citation>
    <scope>NUCLEOTIDE SEQUENCE [LARGE SCALE GENOMIC DNA]</scope>
    <source>
        <strain evidence="3">MHOM/CI/86/DAL972</strain>
    </source>
</reference>
<dbReference type="OrthoDB" id="25503at2759"/>
<gene>
    <name evidence="2" type="ORF">TbgDal_IV4670</name>
</gene>
<dbReference type="Proteomes" id="UP000002316">
    <property type="component" value="Chromosome 4"/>
</dbReference>
<dbReference type="AlphaFoldDB" id="C9ZM94"/>
<feature type="region of interest" description="Disordered" evidence="1">
    <location>
        <begin position="554"/>
        <end position="667"/>
    </location>
</feature>
<organism evidence="2 3">
    <name type="scientific">Trypanosoma brucei gambiense (strain MHOM/CI/86/DAL972)</name>
    <dbReference type="NCBI Taxonomy" id="679716"/>
    <lineage>
        <taxon>Eukaryota</taxon>
        <taxon>Discoba</taxon>
        <taxon>Euglenozoa</taxon>
        <taxon>Kinetoplastea</taxon>
        <taxon>Metakinetoplastina</taxon>
        <taxon>Trypanosomatida</taxon>
        <taxon>Trypanosomatidae</taxon>
        <taxon>Trypanosoma</taxon>
    </lineage>
</organism>
<evidence type="ECO:0000313" key="3">
    <source>
        <dbReference type="Proteomes" id="UP000002316"/>
    </source>
</evidence>
<dbReference type="SUPFAM" id="SSF49899">
    <property type="entry name" value="Concanavalin A-like lectins/glucanases"/>
    <property type="match status" value="1"/>
</dbReference>
<evidence type="ECO:0008006" key="4">
    <source>
        <dbReference type="Google" id="ProtNLM"/>
    </source>
</evidence>
<dbReference type="KEGG" id="tbg:TbgDal_IV4670"/>
<proteinExistence type="predicted"/>
<feature type="region of interest" description="Disordered" evidence="1">
    <location>
        <begin position="1"/>
        <end position="23"/>
    </location>
</feature>